<dbReference type="EMBL" id="CP011125">
    <property type="protein sequence ID" value="AKF05754.1"/>
    <property type="molecule type" value="Genomic_DNA"/>
</dbReference>
<name>A0A0F6SET5_9BACT</name>
<gene>
    <name evidence="1" type="ORF">DB32_002903</name>
</gene>
<dbReference type="Proteomes" id="UP000034883">
    <property type="component" value="Chromosome"/>
</dbReference>
<proteinExistence type="predicted"/>
<evidence type="ECO:0000313" key="1">
    <source>
        <dbReference type="EMBL" id="AKF05754.1"/>
    </source>
</evidence>
<dbReference type="STRING" id="927083.DB32_002903"/>
<protein>
    <submittedName>
        <fullName evidence="1">Uncharacterized protein</fullName>
    </submittedName>
</protein>
<dbReference type="OrthoDB" id="4965215at2"/>
<evidence type="ECO:0000313" key="2">
    <source>
        <dbReference type="Proteomes" id="UP000034883"/>
    </source>
</evidence>
<organism evidence="1 2">
    <name type="scientific">Sandaracinus amylolyticus</name>
    <dbReference type="NCBI Taxonomy" id="927083"/>
    <lineage>
        <taxon>Bacteria</taxon>
        <taxon>Pseudomonadati</taxon>
        <taxon>Myxococcota</taxon>
        <taxon>Polyangia</taxon>
        <taxon>Polyangiales</taxon>
        <taxon>Sandaracinaceae</taxon>
        <taxon>Sandaracinus</taxon>
    </lineage>
</organism>
<keyword evidence="2" id="KW-1185">Reference proteome</keyword>
<sequence>MARTSDPLAAHLGRTGTRLAYGEPVSIGGVDTVPVAIVGYGFGSGEDTQGHRGGGGGSWAVPLGVYVPGARGRPTFQPNPITLLAVGIPFLWVAGHAIREIVSALKN</sequence>
<dbReference type="AlphaFoldDB" id="A0A0F6SET5"/>
<accession>A0A0F6SET5</accession>
<dbReference type="RefSeq" id="WP_053232986.1">
    <property type="nucleotide sequence ID" value="NZ_CP011125.1"/>
</dbReference>
<reference evidence="1 2" key="1">
    <citation type="submission" date="2015-03" db="EMBL/GenBank/DDBJ databases">
        <title>Genome assembly of Sandaracinus amylolyticus DSM 53668.</title>
        <authorList>
            <person name="Sharma G."/>
            <person name="Subramanian S."/>
        </authorList>
    </citation>
    <scope>NUCLEOTIDE SEQUENCE [LARGE SCALE GENOMIC DNA]</scope>
    <source>
        <strain evidence="1 2">DSM 53668</strain>
    </source>
</reference>
<dbReference type="KEGG" id="samy:DB32_002903"/>